<feature type="transmembrane region" description="Helical" evidence="1">
    <location>
        <begin position="6"/>
        <end position="30"/>
    </location>
</feature>
<reference evidence="3" key="1">
    <citation type="journal article" date="2019" name="Int. J. Syst. Evol. Microbiol.">
        <title>The Global Catalogue of Microorganisms (GCM) 10K type strain sequencing project: providing services to taxonomists for standard genome sequencing and annotation.</title>
        <authorList>
            <consortium name="The Broad Institute Genomics Platform"/>
            <consortium name="The Broad Institute Genome Sequencing Center for Infectious Disease"/>
            <person name="Wu L."/>
            <person name="Ma J."/>
        </authorList>
    </citation>
    <scope>NUCLEOTIDE SEQUENCE [LARGE SCALE GENOMIC DNA]</scope>
    <source>
        <strain evidence="3">CCUG 53252</strain>
    </source>
</reference>
<keyword evidence="3" id="KW-1185">Reference proteome</keyword>
<keyword evidence="1" id="KW-1133">Transmembrane helix</keyword>
<proteinExistence type="predicted"/>
<keyword evidence="1" id="KW-0812">Transmembrane</keyword>
<evidence type="ECO:0000313" key="2">
    <source>
        <dbReference type="EMBL" id="MFC3848904.1"/>
    </source>
</evidence>
<protein>
    <recommendedName>
        <fullName evidence="4">Secreted protein</fullName>
    </recommendedName>
</protein>
<organism evidence="2 3">
    <name type="scientific">Corynebacterium hansenii</name>
    <dbReference type="NCBI Taxonomy" id="394964"/>
    <lineage>
        <taxon>Bacteria</taxon>
        <taxon>Bacillati</taxon>
        <taxon>Actinomycetota</taxon>
        <taxon>Actinomycetes</taxon>
        <taxon>Mycobacteriales</taxon>
        <taxon>Corynebacteriaceae</taxon>
        <taxon>Corynebacterium</taxon>
    </lineage>
</organism>
<accession>A0ABV7ZKW3</accession>
<dbReference type="RefSeq" id="WP_290291694.1">
    <property type="nucleotide sequence ID" value="NZ_CP047211.1"/>
</dbReference>
<evidence type="ECO:0008006" key="4">
    <source>
        <dbReference type="Google" id="ProtNLM"/>
    </source>
</evidence>
<keyword evidence="1" id="KW-0472">Membrane</keyword>
<evidence type="ECO:0000256" key="1">
    <source>
        <dbReference type="SAM" id="Phobius"/>
    </source>
</evidence>
<name>A0ABV7ZKW3_9CORY</name>
<gene>
    <name evidence="2" type="ORF">ACFORJ_01805</name>
</gene>
<dbReference type="Proteomes" id="UP001595751">
    <property type="component" value="Unassembled WGS sequence"/>
</dbReference>
<evidence type="ECO:0000313" key="3">
    <source>
        <dbReference type="Proteomes" id="UP001595751"/>
    </source>
</evidence>
<sequence>MTWDTTTLITAGTSVLVTLITGIFGVLMGLANGRRESEHREAEREDRRIDQTLEAIENHRMWAEGSFKRMQVRIETLEGEVSNWRGKASRLEGANSALARYIHVILDWVESVVPDSHPPQPPDEIRQYLRS</sequence>
<comment type="caution">
    <text evidence="2">The sequence shown here is derived from an EMBL/GenBank/DDBJ whole genome shotgun (WGS) entry which is preliminary data.</text>
</comment>
<dbReference type="EMBL" id="JBHRZN010000001">
    <property type="protein sequence ID" value="MFC3848904.1"/>
    <property type="molecule type" value="Genomic_DNA"/>
</dbReference>